<dbReference type="Pfam" id="PF03015">
    <property type="entry name" value="Sterile"/>
    <property type="match status" value="1"/>
</dbReference>
<dbReference type="EC" id="1.2.1.84" evidence="4"/>
<evidence type="ECO:0000259" key="6">
    <source>
        <dbReference type="Pfam" id="PF07993"/>
    </source>
</evidence>
<dbReference type="InterPro" id="IPR026055">
    <property type="entry name" value="FAR"/>
</dbReference>
<organism evidence="7 8">
    <name type="scientific">Adiantum capillus-veneris</name>
    <name type="common">Maidenhair fern</name>
    <dbReference type="NCBI Taxonomy" id="13818"/>
    <lineage>
        <taxon>Eukaryota</taxon>
        <taxon>Viridiplantae</taxon>
        <taxon>Streptophyta</taxon>
        <taxon>Embryophyta</taxon>
        <taxon>Tracheophyta</taxon>
        <taxon>Polypodiopsida</taxon>
        <taxon>Polypodiidae</taxon>
        <taxon>Polypodiales</taxon>
        <taxon>Pteridineae</taxon>
        <taxon>Pteridaceae</taxon>
        <taxon>Vittarioideae</taxon>
        <taxon>Adiantum</taxon>
    </lineage>
</organism>
<dbReference type="InterPro" id="IPR013120">
    <property type="entry name" value="FAR_NAD-bd"/>
</dbReference>
<evidence type="ECO:0000256" key="1">
    <source>
        <dbReference type="ARBA" id="ARBA00005928"/>
    </source>
</evidence>
<comment type="function">
    <text evidence="4">Catalyzes the reduction of fatty acyl-CoA to fatty alcohols.</text>
</comment>
<dbReference type="GO" id="GO:0080019">
    <property type="term" value="F:alcohol-forming very long-chain fatty acyl-CoA reductase activity"/>
    <property type="evidence" value="ECO:0007669"/>
    <property type="project" value="InterPro"/>
</dbReference>
<gene>
    <name evidence="7" type="ORF">GOP47_0004185</name>
</gene>
<dbReference type="OrthoDB" id="429813at2759"/>
<reference evidence="7" key="1">
    <citation type="submission" date="2021-01" db="EMBL/GenBank/DDBJ databases">
        <title>Adiantum capillus-veneris genome.</title>
        <authorList>
            <person name="Fang Y."/>
            <person name="Liao Q."/>
        </authorList>
    </citation>
    <scope>NUCLEOTIDE SEQUENCE</scope>
    <source>
        <strain evidence="7">H3</strain>
        <tissue evidence="7">Leaf</tissue>
    </source>
</reference>
<dbReference type="Pfam" id="PF07993">
    <property type="entry name" value="NAD_binding_4"/>
    <property type="match status" value="1"/>
</dbReference>
<evidence type="ECO:0000256" key="3">
    <source>
        <dbReference type="ARBA" id="ARBA00023098"/>
    </source>
</evidence>
<evidence type="ECO:0000313" key="8">
    <source>
        <dbReference type="Proteomes" id="UP000886520"/>
    </source>
</evidence>
<accession>A0A9D4V7N9</accession>
<dbReference type="Proteomes" id="UP000886520">
    <property type="component" value="Chromosome 4"/>
</dbReference>
<feature type="domain" description="Thioester reductase (TE)" evidence="6">
    <location>
        <begin position="144"/>
        <end position="463"/>
    </location>
</feature>
<dbReference type="InterPro" id="IPR033640">
    <property type="entry name" value="FAR_C"/>
</dbReference>
<evidence type="ECO:0000259" key="5">
    <source>
        <dbReference type="Pfam" id="PF03015"/>
    </source>
</evidence>
<dbReference type="GO" id="GO:0010345">
    <property type="term" value="P:suberin biosynthetic process"/>
    <property type="evidence" value="ECO:0007669"/>
    <property type="project" value="TreeGrafter"/>
</dbReference>
<evidence type="ECO:0000313" key="7">
    <source>
        <dbReference type="EMBL" id="KAI5081002.1"/>
    </source>
</evidence>
<dbReference type="SUPFAM" id="SSF51735">
    <property type="entry name" value="NAD(P)-binding Rossmann-fold domains"/>
    <property type="match status" value="1"/>
</dbReference>
<keyword evidence="2 4" id="KW-0444">Lipid biosynthesis</keyword>
<evidence type="ECO:0000256" key="2">
    <source>
        <dbReference type="ARBA" id="ARBA00022516"/>
    </source>
</evidence>
<feature type="domain" description="Fatty acyl-CoA reductase C-terminal" evidence="5">
    <location>
        <begin position="553"/>
        <end position="631"/>
    </location>
</feature>
<dbReference type="CDD" id="cd05236">
    <property type="entry name" value="FAR-N_SDR_e"/>
    <property type="match status" value="1"/>
</dbReference>
<keyword evidence="4" id="KW-0521">NADP</keyword>
<dbReference type="Gene3D" id="3.40.50.720">
    <property type="entry name" value="NAD(P)-binding Rossmann-like Domain"/>
    <property type="match status" value="1"/>
</dbReference>
<dbReference type="GO" id="GO:0102965">
    <property type="term" value="F:alcohol-forming long-chain fatty acyl-CoA reductase activity"/>
    <property type="evidence" value="ECO:0007669"/>
    <property type="project" value="UniProtKB-EC"/>
</dbReference>
<dbReference type="CDD" id="cd09071">
    <property type="entry name" value="FAR_C"/>
    <property type="match status" value="1"/>
</dbReference>
<protein>
    <recommendedName>
        <fullName evidence="4">Fatty acyl-CoA reductase</fullName>
        <ecNumber evidence="4">1.2.1.84</ecNumber>
    </recommendedName>
</protein>
<dbReference type="AlphaFoldDB" id="A0A9D4V7N9"/>
<keyword evidence="4" id="KW-0560">Oxidoreductase</keyword>
<keyword evidence="8" id="KW-1185">Reference proteome</keyword>
<comment type="similarity">
    <text evidence="1 4">Belongs to the fatty acyl-CoA reductase family.</text>
</comment>
<name>A0A9D4V7N9_ADICA</name>
<dbReference type="GO" id="GO:0035336">
    <property type="term" value="P:long-chain fatty-acyl-CoA metabolic process"/>
    <property type="evidence" value="ECO:0007669"/>
    <property type="project" value="TreeGrafter"/>
</dbReference>
<sequence>MPYKCLAILLLANSISPYKSMRTKYDPQSADDFLYRLVDFDAINVYYDAIDEINNFSLEAVNNKNIASSKGKDSNFSSSKDFELDARYRAAWGAIRSTVQDVTTNGYLSVMQGLYKQGQQPSTPVLSNNGLGIVEFLRGKTILITGATGFLAKVLVEKILRVQPDVGHLFLLIKANDVGHAKSRVQNEIIQSGLFKNLQSFHGASYERFMESKLSPVVGNLAKDSLGMDVKLTSELQEKVEIIVNSAASTTFDERYDHALNLNTKGAQRVTEFANDCPKLQLLIHVSTAFVNGQRKGVVKERAFKFGCSIANELSASGEEMVPDIDVDKELQFVNGKLDDSPLESPKKLPSLNRNKVEKELQQAMKDLGMQRAKKFGWQDTYVFTKALGEMLVDRTRKHIPVVIIRPSVVESSFKDPFPGWMEGNRMMDPILISYGKGQLPGFLVDPKSVLDVVPVDMVANAMLAAMAQHANKAGLEVYQVASSVVNPLVFFELARMSREHFREHPFMDKLGKPLATPELELYENMDTFMDAVTNCSRSMKESISSSTNAKSILRHKQLILKVKQQAAYLASLYQPYTFYRGRFDTSKTKQLFATMSSQEKEVFGFDVGEIDWDTYIKTIHIPGLRKHVLKGRGSII</sequence>
<dbReference type="PANTHER" id="PTHR11011:SF45">
    <property type="entry name" value="FATTY ACYL-COA REDUCTASE CG8306-RELATED"/>
    <property type="match status" value="1"/>
</dbReference>
<dbReference type="EMBL" id="JABFUD020000004">
    <property type="protein sequence ID" value="KAI5081002.1"/>
    <property type="molecule type" value="Genomic_DNA"/>
</dbReference>
<dbReference type="PANTHER" id="PTHR11011">
    <property type="entry name" value="MALE STERILITY PROTEIN 2-RELATED"/>
    <property type="match status" value="1"/>
</dbReference>
<comment type="catalytic activity">
    <reaction evidence="4">
        <text>a long-chain fatty acyl-CoA + 2 NADPH + 2 H(+) = a long-chain primary fatty alcohol + 2 NADP(+) + CoA</text>
        <dbReference type="Rhea" id="RHEA:52716"/>
        <dbReference type="ChEBI" id="CHEBI:15378"/>
        <dbReference type="ChEBI" id="CHEBI:57287"/>
        <dbReference type="ChEBI" id="CHEBI:57783"/>
        <dbReference type="ChEBI" id="CHEBI:58349"/>
        <dbReference type="ChEBI" id="CHEBI:77396"/>
        <dbReference type="ChEBI" id="CHEBI:83139"/>
        <dbReference type="EC" id="1.2.1.84"/>
    </reaction>
</comment>
<evidence type="ECO:0000256" key="4">
    <source>
        <dbReference type="RuleBase" id="RU363097"/>
    </source>
</evidence>
<keyword evidence="3 4" id="KW-0443">Lipid metabolism</keyword>
<dbReference type="InterPro" id="IPR036291">
    <property type="entry name" value="NAD(P)-bd_dom_sf"/>
</dbReference>
<comment type="caution">
    <text evidence="7">The sequence shown here is derived from an EMBL/GenBank/DDBJ whole genome shotgun (WGS) entry which is preliminary data.</text>
</comment>
<proteinExistence type="inferred from homology"/>